<evidence type="ECO:0000256" key="8">
    <source>
        <dbReference type="ARBA" id="ARBA00047417"/>
    </source>
</evidence>
<feature type="binding site" evidence="10">
    <location>
        <begin position="417"/>
        <end position="419"/>
    </location>
    <ligand>
        <name>L-glutamate</name>
        <dbReference type="ChEBI" id="CHEBI:29985"/>
    </ligand>
</feature>
<protein>
    <recommendedName>
        <fullName evidence="11">Glutathione hydrolase proenzyme</fullName>
        <ecNumber evidence="11">2.3.2.2</ecNumber>
        <ecNumber evidence="11">3.4.19.13</ecNumber>
    </recommendedName>
    <component>
        <recommendedName>
            <fullName evidence="11">Glutathione hydrolase large chain</fullName>
        </recommendedName>
    </component>
    <component>
        <recommendedName>
            <fullName evidence="11">Glutathione hydrolase small chain</fullName>
        </recommendedName>
    </component>
</protein>
<dbReference type="MEROPS" id="T03.001"/>
<dbReference type="KEGG" id="ter:Tery_0909"/>
<dbReference type="GO" id="GO:0036374">
    <property type="term" value="F:glutathione hydrolase activity"/>
    <property type="evidence" value="ECO:0007669"/>
    <property type="project" value="UniProtKB-UniRule"/>
</dbReference>
<dbReference type="EC" id="3.4.19.13" evidence="11"/>
<comment type="PTM">
    <text evidence="11">Cleaved by autocatalysis into a large and a small subunit.</text>
</comment>
<dbReference type="GO" id="GO:0006750">
    <property type="term" value="P:glutathione biosynthetic process"/>
    <property type="evidence" value="ECO:0007669"/>
    <property type="project" value="UniProtKB-KW"/>
</dbReference>
<dbReference type="InterPro" id="IPR000101">
    <property type="entry name" value="GGT_peptidase"/>
</dbReference>
<dbReference type="STRING" id="203124.Tery_0909"/>
<name>Q117L6_TRIEI</name>
<evidence type="ECO:0000256" key="9">
    <source>
        <dbReference type="PIRSR" id="PIRSR600101-1"/>
    </source>
</evidence>
<dbReference type="EC" id="2.3.2.2" evidence="11"/>
<comment type="catalytic activity">
    <reaction evidence="2 11">
        <text>glutathione + H2O = L-cysteinylglycine + L-glutamate</text>
        <dbReference type="Rhea" id="RHEA:28807"/>
        <dbReference type="ChEBI" id="CHEBI:15377"/>
        <dbReference type="ChEBI" id="CHEBI:29985"/>
        <dbReference type="ChEBI" id="CHEBI:57925"/>
        <dbReference type="ChEBI" id="CHEBI:61694"/>
        <dbReference type="EC" id="3.4.19.13"/>
    </reaction>
</comment>
<dbReference type="HOGENOM" id="CLU_014813_0_3_3"/>
<feature type="binding site" evidence="10">
    <location>
        <position position="441"/>
    </location>
    <ligand>
        <name>L-glutamate</name>
        <dbReference type="ChEBI" id="CHEBI:29985"/>
    </ligand>
</feature>
<evidence type="ECO:0000256" key="4">
    <source>
        <dbReference type="ARBA" id="ARBA00022679"/>
    </source>
</evidence>
<accession>Q117L6</accession>
<keyword evidence="4 11" id="KW-0808">Transferase</keyword>
<dbReference type="eggNOG" id="COG0405">
    <property type="taxonomic scope" value="Bacteria"/>
</dbReference>
<comment type="catalytic activity">
    <reaction evidence="1 11">
        <text>an S-substituted glutathione + H2O = an S-substituted L-cysteinylglycine + L-glutamate</text>
        <dbReference type="Rhea" id="RHEA:59468"/>
        <dbReference type="ChEBI" id="CHEBI:15377"/>
        <dbReference type="ChEBI" id="CHEBI:29985"/>
        <dbReference type="ChEBI" id="CHEBI:90779"/>
        <dbReference type="ChEBI" id="CHEBI:143103"/>
        <dbReference type="EC" id="3.4.19.13"/>
    </reaction>
</comment>
<dbReference type="RefSeq" id="WP_011610699.1">
    <property type="nucleotide sequence ID" value="NC_008312.1"/>
</dbReference>
<evidence type="ECO:0000256" key="11">
    <source>
        <dbReference type="RuleBase" id="RU368036"/>
    </source>
</evidence>
<keyword evidence="5 11" id="KW-0378">Hydrolase</keyword>
<dbReference type="SUPFAM" id="SSF56235">
    <property type="entry name" value="N-terminal nucleophile aminohydrolases (Ntn hydrolases)"/>
    <property type="match status" value="1"/>
</dbReference>
<gene>
    <name evidence="12" type="ordered locus">Tery_0909</name>
</gene>
<evidence type="ECO:0000256" key="2">
    <source>
        <dbReference type="ARBA" id="ARBA00001089"/>
    </source>
</evidence>
<reference evidence="12" key="1">
    <citation type="submission" date="2006-06" db="EMBL/GenBank/DDBJ databases">
        <title>Complete sequence of Trichodesmium erythraeum IMS101.</title>
        <authorList>
            <consortium name="US DOE Joint Genome Institute"/>
            <person name="Copeland A."/>
            <person name="Lucas S."/>
            <person name="Lapidus A."/>
            <person name="Barry K."/>
            <person name="Detter J.C."/>
            <person name="Glavina del Rio T."/>
            <person name="Hammon N."/>
            <person name="Israni S."/>
            <person name="Dalin E."/>
            <person name="Tice H."/>
            <person name="Pitluck S."/>
            <person name="Kiss H."/>
            <person name="Munk A.C."/>
            <person name="Brettin T."/>
            <person name="Bruce D."/>
            <person name="Han C."/>
            <person name="Tapia R."/>
            <person name="Gilna P."/>
            <person name="Schmutz J."/>
            <person name="Larimer F."/>
            <person name="Land M."/>
            <person name="Hauser L."/>
            <person name="Kyrpides N."/>
            <person name="Kim E."/>
            <person name="Richardson P."/>
        </authorList>
    </citation>
    <scope>NUCLEOTIDE SEQUENCE [LARGE SCALE GENOMIC DNA]</scope>
    <source>
        <strain evidence="12">IMS101</strain>
    </source>
</reference>
<comment type="catalytic activity">
    <reaction evidence="8 11">
        <text>an N-terminal (5-L-glutamyl)-[peptide] + an alpha-amino acid = 5-L-glutamyl amino acid + an N-terminal L-alpha-aminoacyl-[peptide]</text>
        <dbReference type="Rhea" id="RHEA:23904"/>
        <dbReference type="Rhea" id="RHEA-COMP:9780"/>
        <dbReference type="Rhea" id="RHEA-COMP:9795"/>
        <dbReference type="ChEBI" id="CHEBI:77644"/>
        <dbReference type="ChEBI" id="CHEBI:78597"/>
        <dbReference type="ChEBI" id="CHEBI:78599"/>
        <dbReference type="ChEBI" id="CHEBI:78608"/>
        <dbReference type="EC" id="2.3.2.2"/>
    </reaction>
</comment>
<dbReference type="PANTHER" id="PTHR43199">
    <property type="entry name" value="GLUTATHIONE HYDROLASE"/>
    <property type="match status" value="1"/>
</dbReference>
<comment type="similarity">
    <text evidence="3 11">Belongs to the gamma-glutamyltransferase family.</text>
</comment>
<dbReference type="NCBIfam" id="TIGR00066">
    <property type="entry name" value="g_glut_trans"/>
    <property type="match status" value="1"/>
</dbReference>
<dbReference type="EMBL" id="CP000393">
    <property type="protein sequence ID" value="ABG50308.1"/>
    <property type="molecule type" value="Genomic_DNA"/>
</dbReference>
<feature type="active site" description="Nucleophile" evidence="9">
    <location>
        <position position="399"/>
    </location>
</feature>
<comment type="pathway">
    <text evidence="11">Sulfur metabolism; glutathione metabolism.</text>
</comment>
<sequence>MPQIRFPQTKNQIVILSCVAVFLWLFSCTPNSPKSLPLAELKRSKESIVVSAHPLASEAGKLMLEKGGNAVDAAVATAFAISVVEPFSAGIGGGGFLLLGTPPENSETQQYKIRALDFRERAPKAATRNMYLNEKGEVEKRASLDGHLAVGVPGTVAGLYNIHKSLGKLPWKELLKPAIRYARDGFELRDDFVSKLEKRLEVINKNPAARDIFTKNGQAYEPGDLLIQTDQAQTLETIAENPQSFYTGKIAQAIATDMAKAGGLITLEDLQNYTPIWREPICGKFRQAKVCAMPPPSSGGVHLLQILNIVGETNLQQWGRENADTIHLLTEAMRVAYADRSLHLGDPDFLEVPVKELTSLSYAQQRRQEISLTKVRRSTEVQPVSPEVLRSNILESPDTTHLTVVDQERNVISMTYTINGSFGAGVVAAGTGILLNNEMDDFAAAPEAPNLYGLVGDEANAIAPRKTPLSSMTPTIVTDNGRLIMATGSPGGSTIITTVLQVILNVLEYKMNVAEAVSAPRFHHQWLPDKLILETGGFGEATVNELKQRGHNVVMQRGWGNANVVFQDESGMLEAAADPRGEGEAMGTGQ</sequence>
<dbReference type="InterPro" id="IPR043138">
    <property type="entry name" value="GGT_lsub"/>
</dbReference>
<keyword evidence="6 11" id="KW-0865">Zymogen</keyword>
<dbReference type="UniPathway" id="UPA00204"/>
<feature type="binding site" evidence="10">
    <location>
        <position position="492"/>
    </location>
    <ligand>
        <name>L-glutamate</name>
        <dbReference type="ChEBI" id="CHEBI:29985"/>
    </ligand>
</feature>
<feature type="binding site" evidence="10">
    <location>
        <begin position="470"/>
        <end position="471"/>
    </location>
    <ligand>
        <name>L-glutamate</name>
        <dbReference type="ChEBI" id="CHEBI:29985"/>
    </ligand>
</feature>
<dbReference type="InterPro" id="IPR029055">
    <property type="entry name" value="Ntn_hydrolases_N"/>
</dbReference>
<keyword evidence="7 11" id="KW-0012">Acyltransferase</keyword>
<dbReference type="PRINTS" id="PR01210">
    <property type="entry name" value="GGTRANSPTASE"/>
</dbReference>
<evidence type="ECO:0000256" key="5">
    <source>
        <dbReference type="ARBA" id="ARBA00022801"/>
    </source>
</evidence>
<evidence type="ECO:0000313" key="12">
    <source>
        <dbReference type="EMBL" id="ABG50308.1"/>
    </source>
</evidence>
<evidence type="ECO:0000256" key="1">
    <source>
        <dbReference type="ARBA" id="ARBA00001049"/>
    </source>
</evidence>
<dbReference type="OrthoDB" id="9781342at2"/>
<dbReference type="Pfam" id="PF01019">
    <property type="entry name" value="G_glu_transpept"/>
    <property type="match status" value="1"/>
</dbReference>
<dbReference type="InterPro" id="IPR051792">
    <property type="entry name" value="GGT_bact"/>
</dbReference>
<organism evidence="12">
    <name type="scientific">Trichodesmium erythraeum (strain IMS101)</name>
    <dbReference type="NCBI Taxonomy" id="203124"/>
    <lineage>
        <taxon>Bacteria</taxon>
        <taxon>Bacillati</taxon>
        <taxon>Cyanobacteriota</taxon>
        <taxon>Cyanophyceae</taxon>
        <taxon>Oscillatoriophycideae</taxon>
        <taxon>Oscillatoriales</taxon>
        <taxon>Microcoleaceae</taxon>
        <taxon>Trichodesmium</taxon>
    </lineage>
</organism>
<keyword evidence="11" id="KW-0317">Glutathione biosynthesis</keyword>
<dbReference type="PROSITE" id="PS51257">
    <property type="entry name" value="PROKAR_LIPOPROTEIN"/>
    <property type="match status" value="1"/>
</dbReference>
<dbReference type="PANTHER" id="PTHR43199:SF1">
    <property type="entry name" value="GLUTATHIONE HYDROLASE PROENZYME"/>
    <property type="match status" value="1"/>
</dbReference>
<dbReference type="GO" id="GO:0006751">
    <property type="term" value="P:glutathione catabolic process"/>
    <property type="evidence" value="ECO:0007669"/>
    <property type="project" value="UniProtKB-UniRule"/>
</dbReference>
<feature type="binding site" evidence="10">
    <location>
        <position position="119"/>
    </location>
    <ligand>
        <name>L-glutamate</name>
        <dbReference type="ChEBI" id="CHEBI:29985"/>
    </ligand>
</feature>
<dbReference type="InterPro" id="IPR043137">
    <property type="entry name" value="GGT_ssub_C"/>
</dbReference>
<evidence type="ECO:0000256" key="3">
    <source>
        <dbReference type="ARBA" id="ARBA00009381"/>
    </source>
</evidence>
<proteinExistence type="inferred from homology"/>
<evidence type="ECO:0000256" key="7">
    <source>
        <dbReference type="ARBA" id="ARBA00023315"/>
    </source>
</evidence>
<comment type="subunit">
    <text evidence="11">This enzyme consists of two polypeptide chains, which are synthesized in precursor form from a single polypeptide.</text>
</comment>
<dbReference type="Gene3D" id="1.10.246.130">
    <property type="match status" value="1"/>
</dbReference>
<dbReference type="Gene3D" id="3.60.20.40">
    <property type="match status" value="1"/>
</dbReference>
<dbReference type="AlphaFoldDB" id="Q117L6"/>
<evidence type="ECO:0000256" key="6">
    <source>
        <dbReference type="ARBA" id="ARBA00023145"/>
    </source>
</evidence>
<evidence type="ECO:0000256" key="10">
    <source>
        <dbReference type="PIRSR" id="PIRSR600101-2"/>
    </source>
</evidence>
<dbReference type="GO" id="GO:0103068">
    <property type="term" value="F:leukotriene C4 gamma-glutamyl transferase activity"/>
    <property type="evidence" value="ECO:0007669"/>
    <property type="project" value="UniProtKB-EC"/>
</dbReference>